<feature type="domain" description="Glutamine amidotransferase" evidence="1">
    <location>
        <begin position="46"/>
        <end position="209"/>
    </location>
</feature>
<reference evidence="2 3" key="1">
    <citation type="submission" date="2022-07" db="EMBL/GenBank/DDBJ databases">
        <title>Genome-wide signatures of adaptation to extreme environments.</title>
        <authorList>
            <person name="Cho C.H."/>
            <person name="Yoon H.S."/>
        </authorList>
    </citation>
    <scope>NUCLEOTIDE SEQUENCE [LARGE SCALE GENOMIC DNA]</scope>
    <source>
        <strain evidence="2 3">108.79 E11</strain>
    </source>
</reference>
<dbReference type="PROSITE" id="PS51273">
    <property type="entry name" value="GATASE_TYPE_1"/>
    <property type="match status" value="1"/>
</dbReference>
<dbReference type="CDD" id="cd01741">
    <property type="entry name" value="GATase1_1"/>
    <property type="match status" value="1"/>
</dbReference>
<sequence>MLGGFRVAVIDCQPLPEIVQQVTNEKNFTGCFQALFDKLVEERGGPQLQMVSFNAQQGQLPAPDENFHAYLVTGSFSSAYEKRPWIEKLGQFLKHTYTTTQVPLIGICFGHQMLAQALGGLSELCKKGPEVGLSTFTLSPQAQNLPVFAQQWRQLQQINLIAIHSDEVVALPPGAISIGSNEHCLYQGMVIPCRVLSFQGHPEFSAKPQVFEAILTHVAKFPDKSRGYQALASSSSSTDHIWVASCIRDFILQKTLIHE</sequence>
<evidence type="ECO:0000313" key="3">
    <source>
        <dbReference type="Proteomes" id="UP001300502"/>
    </source>
</evidence>
<dbReference type="PANTHER" id="PTHR42695:SF5">
    <property type="entry name" value="GLUTAMINE AMIDOTRANSFERASE YLR126C-RELATED"/>
    <property type="match status" value="1"/>
</dbReference>
<dbReference type="Proteomes" id="UP001300502">
    <property type="component" value="Unassembled WGS sequence"/>
</dbReference>
<dbReference type="InterPro" id="IPR029062">
    <property type="entry name" value="Class_I_gatase-like"/>
</dbReference>
<gene>
    <name evidence="2" type="ORF">GAYE_SCF37G5136</name>
</gene>
<dbReference type="GO" id="GO:0005829">
    <property type="term" value="C:cytosol"/>
    <property type="evidence" value="ECO:0007669"/>
    <property type="project" value="TreeGrafter"/>
</dbReference>
<organism evidence="2 3">
    <name type="scientific">Galdieria yellowstonensis</name>
    <dbReference type="NCBI Taxonomy" id="3028027"/>
    <lineage>
        <taxon>Eukaryota</taxon>
        <taxon>Rhodophyta</taxon>
        <taxon>Bangiophyceae</taxon>
        <taxon>Galdieriales</taxon>
        <taxon>Galdieriaceae</taxon>
        <taxon>Galdieria</taxon>
    </lineage>
</organism>
<name>A0AAV9III3_9RHOD</name>
<dbReference type="PANTHER" id="PTHR42695">
    <property type="entry name" value="GLUTAMINE AMIDOTRANSFERASE YLR126C-RELATED"/>
    <property type="match status" value="1"/>
</dbReference>
<dbReference type="InterPro" id="IPR017926">
    <property type="entry name" value="GATASE"/>
</dbReference>
<evidence type="ECO:0000259" key="1">
    <source>
        <dbReference type="Pfam" id="PF00117"/>
    </source>
</evidence>
<dbReference type="AlphaFoldDB" id="A0AAV9III3"/>
<dbReference type="InterPro" id="IPR044992">
    <property type="entry name" value="ChyE-like"/>
</dbReference>
<protein>
    <recommendedName>
        <fullName evidence="1">Glutamine amidotransferase domain-containing protein</fullName>
    </recommendedName>
</protein>
<dbReference type="SUPFAM" id="SSF52317">
    <property type="entry name" value="Class I glutamine amidotransferase-like"/>
    <property type="match status" value="1"/>
</dbReference>
<dbReference type="Gene3D" id="3.40.50.880">
    <property type="match status" value="1"/>
</dbReference>
<evidence type="ECO:0000313" key="2">
    <source>
        <dbReference type="EMBL" id="KAK4527214.1"/>
    </source>
</evidence>
<proteinExistence type="predicted"/>
<keyword evidence="3" id="KW-1185">Reference proteome</keyword>
<dbReference type="EMBL" id="JANCYU010000049">
    <property type="protein sequence ID" value="KAK4527214.1"/>
    <property type="molecule type" value="Genomic_DNA"/>
</dbReference>
<accession>A0AAV9III3</accession>
<comment type="caution">
    <text evidence="2">The sequence shown here is derived from an EMBL/GenBank/DDBJ whole genome shotgun (WGS) entry which is preliminary data.</text>
</comment>
<dbReference type="Pfam" id="PF00117">
    <property type="entry name" value="GATase"/>
    <property type="match status" value="1"/>
</dbReference>